<name>A0AAQ3QQZ1_9BACT</name>
<organism evidence="1 2">
    <name type="scientific">Rubellicoccus peritrichatus</name>
    <dbReference type="NCBI Taxonomy" id="3080537"/>
    <lineage>
        <taxon>Bacteria</taxon>
        <taxon>Pseudomonadati</taxon>
        <taxon>Verrucomicrobiota</taxon>
        <taxon>Opitutia</taxon>
        <taxon>Puniceicoccales</taxon>
        <taxon>Cerasicoccaceae</taxon>
        <taxon>Rubellicoccus</taxon>
    </lineage>
</organism>
<reference evidence="1 2" key="1">
    <citation type="submission" date="2023-10" db="EMBL/GenBank/DDBJ databases">
        <title>Rubellicoccus peritrichatus gen. nov., sp. nov., isolated from an algae of coral reef tank.</title>
        <authorList>
            <person name="Luo J."/>
        </authorList>
    </citation>
    <scope>NUCLEOTIDE SEQUENCE [LARGE SCALE GENOMIC DNA]</scope>
    <source>
        <strain evidence="1 2">CR14</strain>
    </source>
</reference>
<dbReference type="EC" id="3.1.3.-" evidence="1"/>
<keyword evidence="1" id="KW-0378">Hydrolase</keyword>
<dbReference type="InterPro" id="IPR023214">
    <property type="entry name" value="HAD_sf"/>
</dbReference>
<dbReference type="SFLD" id="SFLDG01129">
    <property type="entry name" value="C1.5:_HAD__Beta-PGM__Phosphata"/>
    <property type="match status" value="1"/>
</dbReference>
<dbReference type="SFLD" id="SFLDS00003">
    <property type="entry name" value="Haloacid_Dehalogenase"/>
    <property type="match status" value="1"/>
</dbReference>
<evidence type="ECO:0000313" key="2">
    <source>
        <dbReference type="Proteomes" id="UP001304300"/>
    </source>
</evidence>
<dbReference type="InterPro" id="IPR051828">
    <property type="entry name" value="HAD-like_hydrolase_domain"/>
</dbReference>
<dbReference type="AlphaFoldDB" id="A0AAQ3QQZ1"/>
<dbReference type="Gene3D" id="3.40.50.1000">
    <property type="entry name" value="HAD superfamily/HAD-like"/>
    <property type="match status" value="1"/>
</dbReference>
<accession>A0AAQ3QQZ1</accession>
<dbReference type="PANTHER" id="PTHR46191">
    <property type="match status" value="1"/>
</dbReference>
<evidence type="ECO:0000313" key="1">
    <source>
        <dbReference type="EMBL" id="WOO40763.1"/>
    </source>
</evidence>
<proteinExistence type="predicted"/>
<keyword evidence="2" id="KW-1185">Reference proteome</keyword>
<dbReference type="Proteomes" id="UP001304300">
    <property type="component" value="Chromosome"/>
</dbReference>
<dbReference type="RefSeq" id="WP_317832950.1">
    <property type="nucleotide sequence ID" value="NZ_CP136920.1"/>
</dbReference>
<gene>
    <name evidence="1" type="ORF">RZN69_19240</name>
</gene>
<dbReference type="PANTHER" id="PTHR46191:SF2">
    <property type="entry name" value="HALOACID DEHALOGENASE-LIKE HYDROLASE DOMAIN-CONTAINING PROTEIN 3"/>
    <property type="match status" value="1"/>
</dbReference>
<protein>
    <submittedName>
        <fullName evidence="1">HAD family hydrolase</fullName>
        <ecNumber evidence="1">3.1.3.-</ecNumber>
    </submittedName>
</protein>
<sequence length="302" mass="33681">MPSSPLKPDQIFRNFSTEMVPEPTGVKPQLKKLKGIRAVIFDVYGTLFQSAAGDISLAKESTSKKKREAIVRESLEAAGFYVLDEVTPIGELFMDTIHAEQDIRRDQGMKYPEVDIVGVWEDLIGQLEAYELIRGKVTRTKLELLAIHYEARVNPVYPMPGVLDIVESVLDKGASLGIISNAQKFTPLLFDTFFDDNVGDLGFEEIACIWSYEHGTAKPGTEIYNICIDRLQALDGIAPKEVLYVGNDRRNDIWPAQEVGFNTALFAGDKRSLRLREGDEELNGVKPDVVVTELEQIAECLA</sequence>
<dbReference type="EMBL" id="CP136920">
    <property type="protein sequence ID" value="WOO40763.1"/>
    <property type="molecule type" value="Genomic_DNA"/>
</dbReference>
<dbReference type="SUPFAM" id="SSF56784">
    <property type="entry name" value="HAD-like"/>
    <property type="match status" value="1"/>
</dbReference>
<dbReference type="KEGG" id="puo:RZN69_19240"/>
<dbReference type="InterPro" id="IPR036412">
    <property type="entry name" value="HAD-like_sf"/>
</dbReference>
<dbReference type="GO" id="GO:0016787">
    <property type="term" value="F:hydrolase activity"/>
    <property type="evidence" value="ECO:0007669"/>
    <property type="project" value="UniProtKB-KW"/>
</dbReference>
<dbReference type="Pfam" id="PF00702">
    <property type="entry name" value="Hydrolase"/>
    <property type="match status" value="1"/>
</dbReference>